<evidence type="ECO:0000256" key="9">
    <source>
        <dbReference type="ARBA" id="ARBA00030044"/>
    </source>
</evidence>
<evidence type="ECO:0000256" key="11">
    <source>
        <dbReference type="ARBA" id="ARBA00033077"/>
    </source>
</evidence>
<evidence type="ECO:0000256" key="2">
    <source>
        <dbReference type="ARBA" id="ARBA00007342"/>
    </source>
</evidence>
<name>A0A1F5EET2_9BACT</name>
<accession>A0A1F5EET2</accession>
<evidence type="ECO:0000256" key="4">
    <source>
        <dbReference type="ARBA" id="ARBA00020837"/>
    </source>
</evidence>
<protein>
    <recommendedName>
        <fullName evidence="4">Phosphate propanoyltransferase</fullName>
        <ecNumber evidence="3">2.3.1.222</ecNumber>
    </recommendedName>
    <alternativeName>
        <fullName evidence="10">Phosphate acyltransferase PduL</fullName>
    </alternativeName>
    <alternativeName>
        <fullName evidence="9">Phosphotransacylase PduL</fullName>
    </alternativeName>
    <alternativeName>
        <fullName evidence="11">Propanediol utilization protein PduL</fullName>
    </alternativeName>
</protein>
<dbReference type="AlphaFoldDB" id="A0A1F5EET2"/>
<keyword evidence="6" id="KW-0479">Metal-binding</keyword>
<evidence type="ECO:0000256" key="6">
    <source>
        <dbReference type="ARBA" id="ARBA00022723"/>
    </source>
</evidence>
<dbReference type="STRING" id="1797472.A2215_04035"/>
<dbReference type="EC" id="2.3.1.222" evidence="3"/>
<reference evidence="12 13" key="1">
    <citation type="journal article" date="2016" name="Nat. Commun.">
        <title>Thousands of microbial genomes shed light on interconnected biogeochemical processes in an aquifer system.</title>
        <authorList>
            <person name="Anantharaman K."/>
            <person name="Brown C.T."/>
            <person name="Hug L.A."/>
            <person name="Sharon I."/>
            <person name="Castelle C.J."/>
            <person name="Probst A.J."/>
            <person name="Thomas B.C."/>
            <person name="Singh A."/>
            <person name="Wilkins M.J."/>
            <person name="Karaoz U."/>
            <person name="Brodie E.L."/>
            <person name="Williams K.H."/>
            <person name="Hubbard S.S."/>
            <person name="Banfield J.F."/>
        </authorList>
    </citation>
    <scope>NUCLEOTIDE SEQUENCE [LARGE SCALE GENOMIC DNA]</scope>
</reference>
<evidence type="ECO:0000256" key="10">
    <source>
        <dbReference type="ARBA" id="ARBA00030939"/>
    </source>
</evidence>
<dbReference type="Pfam" id="PF06130">
    <property type="entry name" value="PTAC"/>
    <property type="match status" value="1"/>
</dbReference>
<dbReference type="GO" id="GO:0016747">
    <property type="term" value="F:acyltransferase activity, transferring groups other than amino-acyl groups"/>
    <property type="evidence" value="ECO:0007669"/>
    <property type="project" value="InterPro"/>
</dbReference>
<comment type="similarity">
    <text evidence="2">Belongs to the PduL family.</text>
</comment>
<evidence type="ECO:0000313" key="13">
    <source>
        <dbReference type="Proteomes" id="UP000178583"/>
    </source>
</evidence>
<evidence type="ECO:0000256" key="3">
    <source>
        <dbReference type="ARBA" id="ARBA00012206"/>
    </source>
</evidence>
<comment type="cofactor">
    <cofactor evidence="1">
        <name>Zn(2+)</name>
        <dbReference type="ChEBI" id="CHEBI:29105"/>
    </cofactor>
</comment>
<evidence type="ECO:0000256" key="8">
    <source>
        <dbReference type="ARBA" id="ARBA00023315"/>
    </source>
</evidence>
<dbReference type="InterPro" id="IPR008300">
    <property type="entry name" value="PTAC"/>
</dbReference>
<organism evidence="12 13">
    <name type="scientific">Candidatus Berkelbacteria bacterium RIFOXYA2_FULL_43_10</name>
    <dbReference type="NCBI Taxonomy" id="1797472"/>
    <lineage>
        <taxon>Bacteria</taxon>
        <taxon>Candidatus Berkelbacteria</taxon>
    </lineage>
</organism>
<dbReference type="Proteomes" id="UP000178583">
    <property type="component" value="Unassembled WGS sequence"/>
</dbReference>
<comment type="caution">
    <text evidence="12">The sequence shown here is derived from an EMBL/GenBank/DDBJ whole genome shotgun (WGS) entry which is preliminary data.</text>
</comment>
<dbReference type="PANTHER" id="PTHR39453">
    <property type="entry name" value="PHOSPHATE PROPANOYLTRANSFERASE"/>
    <property type="match status" value="1"/>
</dbReference>
<gene>
    <name evidence="12" type="ORF">A2215_04035</name>
</gene>
<evidence type="ECO:0000256" key="5">
    <source>
        <dbReference type="ARBA" id="ARBA00022679"/>
    </source>
</evidence>
<evidence type="ECO:0000256" key="1">
    <source>
        <dbReference type="ARBA" id="ARBA00001947"/>
    </source>
</evidence>
<keyword evidence="8" id="KW-0012">Acyltransferase</keyword>
<sequence>MKTTVEISARHIHLTREDFKTLFGCEEPTIRNKLSLDYEYAANETVEVVGPEGRLLDVRVIGPLREKSQFELSMSHARVLGIDPPIKVSGESGGAKIKVVGPVGEILKNIAIVPKRHWHVSTNLAKKLRVKTGQNVAVQIKSKRSTIYYDIVTRVDDDFENHVHLDTDEGNAAGIEKNTSAELII</sequence>
<dbReference type="PANTHER" id="PTHR39453:SF1">
    <property type="entry name" value="PHOSPHATE PROPANOYLTRANSFERASE"/>
    <property type="match status" value="1"/>
</dbReference>
<keyword evidence="7" id="KW-0862">Zinc</keyword>
<evidence type="ECO:0000256" key="7">
    <source>
        <dbReference type="ARBA" id="ARBA00022833"/>
    </source>
</evidence>
<dbReference type="EMBL" id="MEZY01000002">
    <property type="protein sequence ID" value="OGD65939.1"/>
    <property type="molecule type" value="Genomic_DNA"/>
</dbReference>
<keyword evidence="5" id="KW-0808">Transferase</keyword>
<evidence type="ECO:0000313" key="12">
    <source>
        <dbReference type="EMBL" id="OGD65939.1"/>
    </source>
</evidence>
<proteinExistence type="inferred from homology"/>
<dbReference type="GO" id="GO:0046872">
    <property type="term" value="F:metal ion binding"/>
    <property type="evidence" value="ECO:0007669"/>
    <property type="project" value="UniProtKB-KW"/>
</dbReference>